<sequence>VLTGSVAAAHVTHSGIHAGDRPSSIQEANVPYDGHFTFARIRFGVTLNRNFGGRGSRGLPPWAHDYPRAELNFMNILRETTYLQPYMDGGNIFVTDDPALTRFPLAYISEPGFWNPSESEVEGLRNYLLKGGFLIADDFRGPDWFNFDAQVQRVIPGAEFVELDESHGIFDSFFRIESLKDLVSPTFAVVPAYFGLYEANDPDRRLMVIANYNNDIGEYWEYSGTGWYPIDLSNDAYKLGVNYVIYAMTH</sequence>
<dbReference type="Gene3D" id="3.40.50.12140">
    <property type="entry name" value="Domain of unknown function DUF4159"/>
    <property type="match status" value="1"/>
</dbReference>
<evidence type="ECO:0000313" key="2">
    <source>
        <dbReference type="EMBL" id="SUZ73216.1"/>
    </source>
</evidence>
<proteinExistence type="predicted"/>
<organism evidence="2">
    <name type="scientific">marine metagenome</name>
    <dbReference type="NCBI Taxonomy" id="408172"/>
    <lineage>
        <taxon>unclassified sequences</taxon>
        <taxon>metagenomes</taxon>
        <taxon>ecological metagenomes</taxon>
    </lineage>
</organism>
<dbReference type="Pfam" id="PF13709">
    <property type="entry name" value="DUF4159"/>
    <property type="match status" value="1"/>
</dbReference>
<dbReference type="EMBL" id="UINC01001172">
    <property type="protein sequence ID" value="SUZ73216.1"/>
    <property type="molecule type" value="Genomic_DNA"/>
</dbReference>
<gene>
    <name evidence="2" type="ORF">METZ01_LOCUS26070</name>
</gene>
<protein>
    <recommendedName>
        <fullName evidence="1">DUF4159 domain-containing protein</fullName>
    </recommendedName>
</protein>
<feature type="non-terminal residue" evidence="2">
    <location>
        <position position="1"/>
    </location>
</feature>
<dbReference type="AlphaFoldDB" id="A0A381Q1J2"/>
<evidence type="ECO:0000259" key="1">
    <source>
        <dbReference type="Pfam" id="PF13709"/>
    </source>
</evidence>
<reference evidence="2" key="1">
    <citation type="submission" date="2018-05" db="EMBL/GenBank/DDBJ databases">
        <authorList>
            <person name="Lanie J.A."/>
            <person name="Ng W.-L."/>
            <person name="Kazmierczak K.M."/>
            <person name="Andrzejewski T.M."/>
            <person name="Davidsen T.M."/>
            <person name="Wayne K.J."/>
            <person name="Tettelin H."/>
            <person name="Glass J.I."/>
            <person name="Rusch D."/>
            <person name="Podicherti R."/>
            <person name="Tsui H.-C.T."/>
            <person name="Winkler M.E."/>
        </authorList>
    </citation>
    <scope>NUCLEOTIDE SEQUENCE</scope>
</reference>
<feature type="domain" description="DUF4159" evidence="1">
    <location>
        <begin position="60"/>
        <end position="248"/>
    </location>
</feature>
<name>A0A381Q1J2_9ZZZZ</name>
<accession>A0A381Q1J2</accession>
<dbReference type="InterPro" id="IPR025297">
    <property type="entry name" value="DUF4159"/>
</dbReference>